<dbReference type="Proteomes" id="UP000305939">
    <property type="component" value="Unassembled WGS sequence"/>
</dbReference>
<gene>
    <name evidence="1" type="ORF">E7Z59_06890</name>
</gene>
<proteinExistence type="predicted"/>
<accession>A0A4S3LZ60</accession>
<dbReference type="RefSeq" id="WP_136335588.1">
    <property type="nucleotide sequence ID" value="NZ_QXMP01000009.1"/>
</dbReference>
<keyword evidence="2" id="KW-1185">Reference proteome</keyword>
<organism evidence="1 2">
    <name type="scientific">Robertkochia marina</name>
    <dbReference type="NCBI Taxonomy" id="1227945"/>
    <lineage>
        <taxon>Bacteria</taxon>
        <taxon>Pseudomonadati</taxon>
        <taxon>Bacteroidota</taxon>
        <taxon>Flavobacteriia</taxon>
        <taxon>Flavobacteriales</taxon>
        <taxon>Flavobacteriaceae</taxon>
        <taxon>Robertkochia</taxon>
    </lineage>
</organism>
<sequence>MKSIFLIILFTVGFSWVLRSQAFQLDKLGKEKWLKYRGSFHAGGMWYEGPGDRDPFGYLIQGNLQITVAGMFHIPFSFTYTDQEFRVPSPLRLNRFSLSPSYKNIRFYLGDAAMSFMPFTLNGHQFTGGGLEWQGNKGWLFSAMYGRLLKAVPWEPENPSLKPVAARFGYGVMTGYARGKWHLKGSLFTAKDKLPDESVDMHNYPLPEQNLALGFQGRFTFFKNGTFLFDLGRSEIFYEESGLVRLDFLKVADSLQYRQTYKALKLQLNYPALRGGFGVVYERTDPGYRTFGAYFFNADFENVHLTVNQSLFKGRVQLGLRAGVQRDNLDGAKNTTFRRLANAVNLNYKVSDNLNGQLSYSGFKSITNTRNQFDVINGTTGLESLDTLNYRQISQQAGLMLHYDLPSSSGPKRSFMVSANYQGNQQGEPAAKGNHHFYQGSLSYRYNNPEKKLHFSSSLQASINQNISSAYIIMGPGTEVGKYFLEQRLRARFGISYNFSHQDTGLMGNVLNMRAHAAYRMGRGHSVNLSGNYQYRHTDRHTRNDMTIRLQYGYTFDNFRIDLSPDTHTGISKANTITTLKFKYRYVLYSGTIPEINQQIALVSREPVFLRLPPFVKADLELLKSRYITLQKKGPYKFHALNYLTALYTNGDLLEAYYNLVDRVIRKLIHDMKKTDLELERRYVIGLREMQEFERNGGDEKIPAIFKECRDRLRGHRWLEEQLRTYDGIRPGKKLPALLKTYIDAQLNVNFRNLSSGVPPADLEGAAEVALIDHCYTWSLQHTKNRKVALRYHQLKP</sequence>
<dbReference type="OrthoDB" id="1091532at2"/>
<reference evidence="1 2" key="1">
    <citation type="submission" date="2019-04" db="EMBL/GenBank/DDBJ databases">
        <title>Draft genome sequence of Robertkochia marina CC-AMO-30D.</title>
        <authorList>
            <person name="Hameed A."/>
            <person name="Lin S.-Y."/>
            <person name="Shahina M."/>
            <person name="Lai W.-A."/>
            <person name="Young C.-C."/>
        </authorList>
    </citation>
    <scope>NUCLEOTIDE SEQUENCE [LARGE SCALE GENOMIC DNA]</scope>
    <source>
        <strain evidence="1 2">CC-AMO-30D</strain>
    </source>
</reference>
<evidence type="ECO:0000313" key="2">
    <source>
        <dbReference type="Proteomes" id="UP000305939"/>
    </source>
</evidence>
<dbReference type="AlphaFoldDB" id="A0A4S3LZ60"/>
<evidence type="ECO:0000313" key="1">
    <source>
        <dbReference type="EMBL" id="THD67382.1"/>
    </source>
</evidence>
<dbReference type="EMBL" id="SSMC01000002">
    <property type="protein sequence ID" value="THD67382.1"/>
    <property type="molecule type" value="Genomic_DNA"/>
</dbReference>
<comment type="caution">
    <text evidence="1">The sequence shown here is derived from an EMBL/GenBank/DDBJ whole genome shotgun (WGS) entry which is preliminary data.</text>
</comment>
<name>A0A4S3LZ60_9FLAO</name>
<protein>
    <submittedName>
        <fullName evidence="1">Uncharacterized protein</fullName>
    </submittedName>
</protein>